<reference evidence="2 3" key="1">
    <citation type="submission" date="2020-01" db="EMBL/GenBank/DDBJ databases">
        <title>Rhizobium genotypes associated with high levels of biological nitrogen fixation by grain legumes in a temperate-maritime cropping system.</title>
        <authorList>
            <person name="Maluk M."/>
            <person name="Francesc Ferrando Molina F."/>
            <person name="Lopez Del Egido L."/>
            <person name="Lafos M."/>
            <person name="Langarica-Fuentes A."/>
            <person name="Gebre Yohannes G."/>
            <person name="Young M.W."/>
            <person name="Martin P."/>
            <person name="Gantlett R."/>
            <person name="Kenicer G."/>
            <person name="Hawes C."/>
            <person name="Begg G.S."/>
            <person name="Quilliam R.S."/>
            <person name="Squire G.R."/>
            <person name="Poole P.S."/>
            <person name="Young P.W."/>
            <person name="Iannetta P.M."/>
            <person name="James E.K."/>
        </authorList>
    </citation>
    <scope>NUCLEOTIDE SEQUENCE [LARGE SCALE GENOMIC DNA]</scope>
    <source>
        <strain evidence="2 3">JHI944</strain>
    </source>
</reference>
<name>A0A6P0DJT0_RHILE</name>
<dbReference type="SUPFAM" id="SSF158682">
    <property type="entry name" value="TerB-like"/>
    <property type="match status" value="1"/>
</dbReference>
<sequence length="152" mass="16766">MALEWLKTNFAAAKKAALDEVGKYKNAKFHEGVIAACAKMAYADGIVDPKEKQKMMGFIQNSDVLSVFKIEDSITLWKKWAAKYDNDKDFADMEALQAIGKNKADSGAARTLVRVVILVANSDNNFDKDEVKSAVEICRELGLDPSEFNLAA</sequence>
<accession>A0A6P0DJT0</accession>
<organism evidence="2 3">
    <name type="scientific">Rhizobium leguminosarum</name>
    <dbReference type="NCBI Taxonomy" id="384"/>
    <lineage>
        <taxon>Bacteria</taxon>
        <taxon>Pseudomonadati</taxon>
        <taxon>Pseudomonadota</taxon>
        <taxon>Alphaproteobacteria</taxon>
        <taxon>Hyphomicrobiales</taxon>
        <taxon>Rhizobiaceae</taxon>
        <taxon>Rhizobium/Agrobacterium group</taxon>
        <taxon>Rhizobium</taxon>
    </lineage>
</organism>
<evidence type="ECO:0000313" key="3">
    <source>
        <dbReference type="Proteomes" id="UP000471409"/>
    </source>
</evidence>
<dbReference type="EMBL" id="WXXP01000010">
    <property type="protein sequence ID" value="NEK52200.1"/>
    <property type="molecule type" value="Genomic_DNA"/>
</dbReference>
<gene>
    <name evidence="2" type="ORF">GUK36_22500</name>
</gene>
<feature type="domain" description="Co-chaperone DjlA N-terminal" evidence="1">
    <location>
        <begin position="31"/>
        <end position="151"/>
    </location>
</feature>
<dbReference type="RefSeq" id="WP_027691102.1">
    <property type="nucleotide sequence ID" value="NZ_CP121635.1"/>
</dbReference>
<dbReference type="InterPro" id="IPR007791">
    <property type="entry name" value="DjlA_N"/>
</dbReference>
<evidence type="ECO:0000259" key="1">
    <source>
        <dbReference type="Pfam" id="PF05099"/>
    </source>
</evidence>
<evidence type="ECO:0000313" key="2">
    <source>
        <dbReference type="EMBL" id="NEK52200.1"/>
    </source>
</evidence>
<dbReference type="Proteomes" id="UP000471409">
    <property type="component" value="Unassembled WGS sequence"/>
</dbReference>
<proteinExistence type="predicted"/>
<comment type="caution">
    <text evidence="2">The sequence shown here is derived from an EMBL/GenBank/DDBJ whole genome shotgun (WGS) entry which is preliminary data.</text>
</comment>
<protein>
    <submittedName>
        <fullName evidence="2">Tellurite resistance TerB</fullName>
    </submittedName>
</protein>
<dbReference type="InterPro" id="IPR029024">
    <property type="entry name" value="TerB-like"/>
</dbReference>
<dbReference type="CDD" id="cd07176">
    <property type="entry name" value="terB"/>
    <property type="match status" value="1"/>
</dbReference>
<dbReference type="AlphaFoldDB" id="A0A6P0DJT0"/>
<dbReference type="Pfam" id="PF05099">
    <property type="entry name" value="TerB"/>
    <property type="match status" value="1"/>
</dbReference>
<dbReference type="Gene3D" id="1.10.3680.10">
    <property type="entry name" value="TerB-like"/>
    <property type="match status" value="1"/>
</dbReference>